<dbReference type="Proteomes" id="UP000007800">
    <property type="component" value="Unassembled WGS sequence"/>
</dbReference>
<evidence type="ECO:0000313" key="2">
    <source>
        <dbReference type="Proteomes" id="UP000007800"/>
    </source>
</evidence>
<name>C5LW72_PERM5</name>
<dbReference type="RefSeq" id="XP_002766292.1">
    <property type="nucleotide sequence ID" value="XM_002766246.1"/>
</dbReference>
<sequence>MIRIHEPGFGVSFGYAADIIIGEKNEMVLIMMDVLTDGSVDFAILREVKNPVQELADYYDDEGQVEKTEM</sequence>
<keyword evidence="2" id="KW-1185">Reference proteome</keyword>
<accession>C5LW72</accession>
<dbReference type="GeneID" id="9044160"/>
<proteinExistence type="predicted"/>
<dbReference type="EMBL" id="GG686094">
    <property type="protein sequence ID" value="EEQ99009.1"/>
    <property type="molecule type" value="Genomic_DNA"/>
</dbReference>
<protein>
    <submittedName>
        <fullName evidence="1">Uncharacterized protein</fullName>
    </submittedName>
</protein>
<organism evidence="2">
    <name type="scientific">Perkinsus marinus (strain ATCC 50983 / TXsc)</name>
    <dbReference type="NCBI Taxonomy" id="423536"/>
    <lineage>
        <taxon>Eukaryota</taxon>
        <taxon>Sar</taxon>
        <taxon>Alveolata</taxon>
        <taxon>Perkinsozoa</taxon>
        <taxon>Perkinsea</taxon>
        <taxon>Perkinsida</taxon>
        <taxon>Perkinsidae</taxon>
        <taxon>Perkinsus</taxon>
    </lineage>
</organism>
<reference evidence="1 2" key="1">
    <citation type="submission" date="2008-07" db="EMBL/GenBank/DDBJ databases">
        <authorList>
            <person name="El-Sayed N."/>
            <person name="Caler E."/>
            <person name="Inman J."/>
            <person name="Amedeo P."/>
            <person name="Hass B."/>
            <person name="Wortman J."/>
        </authorList>
    </citation>
    <scope>NUCLEOTIDE SEQUENCE [LARGE SCALE GENOMIC DNA]</scope>
    <source>
        <strain evidence="2">ATCC 50983 / TXsc</strain>
    </source>
</reference>
<dbReference type="InParanoid" id="C5LW72"/>
<dbReference type="AlphaFoldDB" id="C5LW72"/>
<gene>
    <name evidence="1" type="ORF">Pmar_PMAR012017</name>
</gene>
<evidence type="ECO:0000313" key="1">
    <source>
        <dbReference type="EMBL" id="EEQ99009.1"/>
    </source>
</evidence>